<accession>A0AAE0SLF1</accession>
<keyword evidence="5" id="KW-1185">Reference proteome</keyword>
<keyword evidence="2" id="KW-0472">Membrane</keyword>
<evidence type="ECO:0000256" key="2">
    <source>
        <dbReference type="SAM" id="Phobius"/>
    </source>
</evidence>
<organism evidence="4 5">
    <name type="scientific">Potamilus streckersoni</name>
    <dbReference type="NCBI Taxonomy" id="2493646"/>
    <lineage>
        <taxon>Eukaryota</taxon>
        <taxon>Metazoa</taxon>
        <taxon>Spiralia</taxon>
        <taxon>Lophotrochozoa</taxon>
        <taxon>Mollusca</taxon>
        <taxon>Bivalvia</taxon>
        <taxon>Autobranchia</taxon>
        <taxon>Heteroconchia</taxon>
        <taxon>Palaeoheterodonta</taxon>
        <taxon>Unionida</taxon>
        <taxon>Unionoidea</taxon>
        <taxon>Unionidae</taxon>
        <taxon>Ambleminae</taxon>
        <taxon>Lampsilini</taxon>
        <taxon>Potamilus</taxon>
    </lineage>
</organism>
<evidence type="ECO:0000256" key="3">
    <source>
        <dbReference type="SAM" id="SignalP"/>
    </source>
</evidence>
<feature type="chain" id="PRO_5041945670" evidence="3">
    <location>
        <begin position="21"/>
        <end position="452"/>
    </location>
</feature>
<feature type="region of interest" description="Disordered" evidence="1">
    <location>
        <begin position="22"/>
        <end position="69"/>
    </location>
</feature>
<proteinExistence type="predicted"/>
<keyword evidence="3" id="KW-0732">Signal</keyword>
<sequence length="452" mass="48814">MKLLVWNYISLTVLVTVSHTTLPTSTTDRTNGVTAAELSSPEETSTTTTTAEAPTSATSTAISTHNPSVTASRDVSAFYTATALQTNKTDSSGNASTSGPLTTTQEVTQPPATTTAWNTQTPLVTVPGEVSDIYTNATLSSNATDNPGDEISTNVISVGVNKTLMKTESPQPYTTTRLSIMNSSVSASAKEQEAMSNAVRIIIAVVITVIGTTALMFVILILYKRRCKKHAAREDSKPDLTTVQPFSTYKSFRESNVSYAATDTLQYNSIPSAAVDASNNNKKNKKNDETTVKCSKPVKRQKNKGRESGDRNNYRGDVTADEYEMKDVHTKFPYKLSSYDNLPATEGKASNRKYSQVTNQSKSTVPASTENENSQCKSKNNLVDDDDSDNKSTRTEEEDHGAGDRSYVNPDVGLSKAKLSNVDDEDSYNHIITCEGDSPGKCVESAFNTNIA</sequence>
<reference evidence="4" key="2">
    <citation type="journal article" date="2021" name="Genome Biol. Evol.">
        <title>Developing a high-quality reference genome for a parasitic bivalve with doubly uniparental inheritance (Bivalvia: Unionida).</title>
        <authorList>
            <person name="Smith C.H."/>
        </authorList>
    </citation>
    <scope>NUCLEOTIDE SEQUENCE</scope>
    <source>
        <strain evidence="4">CHS0354</strain>
        <tissue evidence="4">Mantle</tissue>
    </source>
</reference>
<feature type="compositionally biased region" description="Polar residues" evidence="1">
    <location>
        <begin position="352"/>
        <end position="381"/>
    </location>
</feature>
<feature type="compositionally biased region" description="Low complexity" evidence="1">
    <location>
        <begin position="34"/>
        <end position="64"/>
    </location>
</feature>
<keyword evidence="2" id="KW-1133">Transmembrane helix</keyword>
<gene>
    <name evidence="4" type="ORF">CHS0354_011487</name>
</gene>
<dbReference type="Proteomes" id="UP001195483">
    <property type="component" value="Unassembled WGS sequence"/>
</dbReference>
<reference evidence="4" key="1">
    <citation type="journal article" date="2021" name="Genome Biol. Evol.">
        <title>A High-Quality Reference Genome for a Parasitic Bivalve with Doubly Uniparental Inheritance (Bivalvia: Unionida).</title>
        <authorList>
            <person name="Smith C.H."/>
        </authorList>
    </citation>
    <scope>NUCLEOTIDE SEQUENCE</scope>
    <source>
        <strain evidence="4">CHS0354</strain>
    </source>
</reference>
<name>A0AAE0SLF1_9BIVA</name>
<feature type="compositionally biased region" description="Basic and acidic residues" evidence="1">
    <location>
        <begin position="389"/>
        <end position="403"/>
    </location>
</feature>
<feature type="signal peptide" evidence="3">
    <location>
        <begin position="1"/>
        <end position="20"/>
    </location>
</feature>
<comment type="caution">
    <text evidence="4">The sequence shown here is derived from an EMBL/GenBank/DDBJ whole genome shotgun (WGS) entry which is preliminary data.</text>
</comment>
<evidence type="ECO:0000313" key="5">
    <source>
        <dbReference type="Proteomes" id="UP001195483"/>
    </source>
</evidence>
<protein>
    <submittedName>
        <fullName evidence="4">Uncharacterized protein</fullName>
    </submittedName>
</protein>
<evidence type="ECO:0000313" key="4">
    <source>
        <dbReference type="EMBL" id="KAK3593883.1"/>
    </source>
</evidence>
<feature type="region of interest" description="Disordered" evidence="1">
    <location>
        <begin position="275"/>
        <end position="318"/>
    </location>
</feature>
<feature type="transmembrane region" description="Helical" evidence="2">
    <location>
        <begin position="201"/>
        <end position="223"/>
    </location>
</feature>
<feature type="compositionally biased region" description="Basic and acidic residues" evidence="1">
    <location>
        <begin position="304"/>
        <end position="314"/>
    </location>
</feature>
<reference evidence="4" key="3">
    <citation type="submission" date="2023-05" db="EMBL/GenBank/DDBJ databases">
        <authorList>
            <person name="Smith C.H."/>
        </authorList>
    </citation>
    <scope>NUCLEOTIDE SEQUENCE</scope>
    <source>
        <strain evidence="4">CHS0354</strain>
        <tissue evidence="4">Mantle</tissue>
    </source>
</reference>
<keyword evidence="2" id="KW-0812">Transmembrane</keyword>
<evidence type="ECO:0000256" key="1">
    <source>
        <dbReference type="SAM" id="MobiDB-lite"/>
    </source>
</evidence>
<dbReference type="EMBL" id="JAEAOA010000708">
    <property type="protein sequence ID" value="KAK3593883.1"/>
    <property type="molecule type" value="Genomic_DNA"/>
</dbReference>
<feature type="region of interest" description="Disordered" evidence="1">
    <location>
        <begin position="87"/>
        <end position="116"/>
    </location>
</feature>
<feature type="region of interest" description="Disordered" evidence="1">
    <location>
        <begin position="347"/>
        <end position="412"/>
    </location>
</feature>
<dbReference type="AlphaFoldDB" id="A0AAE0SLF1"/>